<keyword evidence="1" id="KW-0812">Transmembrane</keyword>
<evidence type="ECO:0000313" key="2">
    <source>
        <dbReference type="EMBL" id="RVT57109.1"/>
    </source>
</evidence>
<protein>
    <submittedName>
        <fullName evidence="2">Uncharacterized protein</fullName>
    </submittedName>
</protein>
<keyword evidence="3" id="KW-1185">Reference proteome</keyword>
<keyword evidence="1" id="KW-1133">Transmembrane helix</keyword>
<evidence type="ECO:0000313" key="3">
    <source>
        <dbReference type="Proteomes" id="UP000288024"/>
    </source>
</evidence>
<accession>A0A437K430</accession>
<proteinExistence type="predicted"/>
<dbReference type="Proteomes" id="UP000288024">
    <property type="component" value="Unassembled WGS sequence"/>
</dbReference>
<evidence type="ECO:0000256" key="1">
    <source>
        <dbReference type="SAM" id="Phobius"/>
    </source>
</evidence>
<dbReference type="EMBL" id="RZTZ01000019">
    <property type="protein sequence ID" value="RVT57109.1"/>
    <property type="molecule type" value="Genomic_DNA"/>
</dbReference>
<comment type="caution">
    <text evidence="2">The sequence shown here is derived from an EMBL/GenBank/DDBJ whole genome shotgun (WGS) entry which is preliminary data.</text>
</comment>
<sequence>MRNKRTGFYNWIGTILLLVGISAVATGIGLVFKPNGSTLGMSDELLAESPFQSFLIPGILLFIIIGLASFFGVILSNPFLIFQTDRLVQNFL</sequence>
<dbReference type="RefSeq" id="WP_127742094.1">
    <property type="nucleotide sequence ID" value="NZ_CP196002.1"/>
</dbReference>
<keyword evidence="1" id="KW-0472">Membrane</keyword>
<feature type="transmembrane region" description="Helical" evidence="1">
    <location>
        <begin position="52"/>
        <end position="76"/>
    </location>
</feature>
<reference evidence="2 3" key="1">
    <citation type="submission" date="2019-01" db="EMBL/GenBank/DDBJ databases">
        <title>Bacillus sp. M5HDSG1-1, whole genome shotgun sequence.</title>
        <authorList>
            <person name="Tuo L."/>
        </authorList>
    </citation>
    <scope>NUCLEOTIDE SEQUENCE [LARGE SCALE GENOMIC DNA]</scope>
    <source>
        <strain evidence="2 3">M5HDSG1-1</strain>
    </source>
</reference>
<name>A0A437K430_9BACI</name>
<feature type="transmembrane region" description="Helical" evidence="1">
    <location>
        <begin position="12"/>
        <end position="32"/>
    </location>
</feature>
<organism evidence="2 3">
    <name type="scientific">Niallia taxi</name>
    <dbReference type="NCBI Taxonomy" id="2499688"/>
    <lineage>
        <taxon>Bacteria</taxon>
        <taxon>Bacillati</taxon>
        <taxon>Bacillota</taxon>
        <taxon>Bacilli</taxon>
        <taxon>Bacillales</taxon>
        <taxon>Bacillaceae</taxon>
        <taxon>Niallia</taxon>
    </lineage>
</organism>
<gene>
    <name evidence="2" type="ORF">EM808_25270</name>
</gene>
<dbReference type="AlphaFoldDB" id="A0A437K430"/>